<protein>
    <recommendedName>
        <fullName evidence="1">Stage 0 sporulation protein A homolog</fullName>
    </recommendedName>
</protein>
<comment type="caution">
    <text evidence="6">The sequence shown here is derived from an EMBL/GenBank/DDBJ whole genome shotgun (WGS) entry which is preliminary data.</text>
</comment>
<dbReference type="SMART" id="SM00850">
    <property type="entry name" value="LytTR"/>
    <property type="match status" value="1"/>
</dbReference>
<organism evidence="6 7">
    <name type="scientific">Dorea hominis</name>
    <dbReference type="NCBI Taxonomy" id="2763040"/>
    <lineage>
        <taxon>Bacteria</taxon>
        <taxon>Bacillati</taxon>
        <taxon>Bacillota</taxon>
        <taxon>Clostridia</taxon>
        <taxon>Lachnospirales</taxon>
        <taxon>Lachnospiraceae</taxon>
        <taxon>Dorea</taxon>
    </lineage>
</organism>
<feature type="modified residue" description="4-aspartylphosphate" evidence="3">
    <location>
        <position position="66"/>
    </location>
</feature>
<evidence type="ECO:0000313" key="7">
    <source>
        <dbReference type="Proteomes" id="UP000647235"/>
    </source>
</evidence>
<evidence type="ECO:0000256" key="3">
    <source>
        <dbReference type="PROSITE-ProRule" id="PRU00169"/>
    </source>
</evidence>
<dbReference type="InterPro" id="IPR046947">
    <property type="entry name" value="LytR-like"/>
</dbReference>
<dbReference type="SUPFAM" id="SSF52172">
    <property type="entry name" value="CheY-like"/>
    <property type="match status" value="1"/>
</dbReference>
<name>A0ABR7EVL6_9FIRM</name>
<evidence type="ECO:0000313" key="6">
    <source>
        <dbReference type="EMBL" id="MBC5664690.1"/>
    </source>
</evidence>
<sequence length="257" mass="30947">MRKTEKKSIAVIDDEVQMLKVIGRYVTETLKQKNMTDKINVRLFCMAEEFLESVKKDEKYLAVFSDIEMDTMNGIELGKWLNKKHAQEKGEAIPLIFITSHEEFAIESYRLDAYQYILKEEMKVRIPEVLRNILQQRREEEDSYRVLETIEGMQKIRYGDILYIQKAKGKKYVEYYTQDKVYREQINMKTLWEELQHRDFVYADRSCLVNIEKVIQIHGMELELSGGVRVRIARRHLMELKECVRQYWERKKRYHGI</sequence>
<dbReference type="PANTHER" id="PTHR37299:SF1">
    <property type="entry name" value="STAGE 0 SPORULATION PROTEIN A HOMOLOG"/>
    <property type="match status" value="1"/>
</dbReference>
<gene>
    <name evidence="6" type="ORF">H8S07_05285</name>
</gene>
<dbReference type="InterPro" id="IPR001789">
    <property type="entry name" value="Sig_transdc_resp-reg_receiver"/>
</dbReference>
<reference evidence="6 7" key="1">
    <citation type="submission" date="2020-08" db="EMBL/GenBank/DDBJ databases">
        <title>Genome public.</title>
        <authorList>
            <person name="Liu C."/>
            <person name="Sun Q."/>
        </authorList>
    </citation>
    <scope>NUCLEOTIDE SEQUENCE [LARGE SCALE GENOMIC DNA]</scope>
    <source>
        <strain evidence="6 7">NSJ-36</strain>
    </source>
</reference>
<dbReference type="Pfam" id="PF00072">
    <property type="entry name" value="Response_reg"/>
    <property type="match status" value="1"/>
</dbReference>
<accession>A0ABR7EVL6</accession>
<evidence type="ECO:0000259" key="4">
    <source>
        <dbReference type="PROSITE" id="PS50110"/>
    </source>
</evidence>
<dbReference type="InterPro" id="IPR011006">
    <property type="entry name" value="CheY-like_superfamily"/>
</dbReference>
<dbReference type="Gene3D" id="3.40.50.2300">
    <property type="match status" value="1"/>
</dbReference>
<dbReference type="SMART" id="SM00448">
    <property type="entry name" value="REC"/>
    <property type="match status" value="1"/>
</dbReference>
<dbReference type="Pfam" id="PF04397">
    <property type="entry name" value="LytTR"/>
    <property type="match status" value="1"/>
</dbReference>
<dbReference type="RefSeq" id="WP_186855588.1">
    <property type="nucleotide sequence ID" value="NZ_JACOOY010000005.1"/>
</dbReference>
<dbReference type="Gene3D" id="2.40.50.1020">
    <property type="entry name" value="LytTr DNA-binding domain"/>
    <property type="match status" value="1"/>
</dbReference>
<comment type="function">
    <text evidence="2">May play the central regulatory role in sporulation. It may be an element of the effector pathway responsible for the activation of sporulation genes in response to nutritional stress. Spo0A may act in concert with spo0H (a sigma factor) to control the expression of some genes that are critical to the sporulation process.</text>
</comment>
<dbReference type="EMBL" id="JACOOY010000005">
    <property type="protein sequence ID" value="MBC5664690.1"/>
    <property type="molecule type" value="Genomic_DNA"/>
</dbReference>
<feature type="domain" description="Response regulatory" evidence="4">
    <location>
        <begin position="8"/>
        <end position="134"/>
    </location>
</feature>
<evidence type="ECO:0000256" key="2">
    <source>
        <dbReference type="ARBA" id="ARBA00024867"/>
    </source>
</evidence>
<keyword evidence="7" id="KW-1185">Reference proteome</keyword>
<dbReference type="PROSITE" id="PS50930">
    <property type="entry name" value="HTH_LYTTR"/>
    <property type="match status" value="1"/>
</dbReference>
<evidence type="ECO:0000259" key="5">
    <source>
        <dbReference type="PROSITE" id="PS50930"/>
    </source>
</evidence>
<dbReference type="PROSITE" id="PS50110">
    <property type="entry name" value="RESPONSE_REGULATORY"/>
    <property type="match status" value="1"/>
</dbReference>
<keyword evidence="3" id="KW-0597">Phosphoprotein</keyword>
<feature type="domain" description="HTH LytTR-type" evidence="5">
    <location>
        <begin position="155"/>
        <end position="246"/>
    </location>
</feature>
<evidence type="ECO:0000256" key="1">
    <source>
        <dbReference type="ARBA" id="ARBA00018672"/>
    </source>
</evidence>
<dbReference type="PANTHER" id="PTHR37299">
    <property type="entry name" value="TRANSCRIPTIONAL REGULATOR-RELATED"/>
    <property type="match status" value="1"/>
</dbReference>
<proteinExistence type="predicted"/>
<dbReference type="Proteomes" id="UP000647235">
    <property type="component" value="Unassembled WGS sequence"/>
</dbReference>
<dbReference type="InterPro" id="IPR007492">
    <property type="entry name" value="LytTR_DNA-bd_dom"/>
</dbReference>